<dbReference type="OrthoDB" id="3780129at2"/>
<dbReference type="AlphaFoldDB" id="A0A3N0CIS8"/>
<dbReference type="EMBL" id="RJSE01000007">
    <property type="protein sequence ID" value="RNL63239.1"/>
    <property type="molecule type" value="Genomic_DNA"/>
</dbReference>
<evidence type="ECO:0008006" key="5">
    <source>
        <dbReference type="Google" id="ProtNLM"/>
    </source>
</evidence>
<feature type="transmembrane region" description="Helical" evidence="2">
    <location>
        <begin position="105"/>
        <end position="128"/>
    </location>
</feature>
<feature type="transmembrane region" description="Helical" evidence="2">
    <location>
        <begin position="70"/>
        <end position="93"/>
    </location>
</feature>
<dbReference type="Proteomes" id="UP000267128">
    <property type="component" value="Unassembled WGS sequence"/>
</dbReference>
<feature type="transmembrane region" description="Helical" evidence="2">
    <location>
        <begin position="208"/>
        <end position="227"/>
    </location>
</feature>
<evidence type="ECO:0000256" key="1">
    <source>
        <dbReference type="SAM" id="MobiDB-lite"/>
    </source>
</evidence>
<feature type="region of interest" description="Disordered" evidence="1">
    <location>
        <begin position="1"/>
        <end position="20"/>
    </location>
</feature>
<gene>
    <name evidence="3" type="ORF">EFK50_16230</name>
</gene>
<evidence type="ECO:0000256" key="2">
    <source>
        <dbReference type="SAM" id="Phobius"/>
    </source>
</evidence>
<keyword evidence="2" id="KW-1133">Transmembrane helix</keyword>
<dbReference type="RefSeq" id="WP_123228532.1">
    <property type="nucleotide sequence ID" value="NZ_RJSE01000007.1"/>
</dbReference>
<organism evidence="3 4">
    <name type="scientific">Nocardioides marmoriginsengisoli</name>
    <dbReference type="NCBI Taxonomy" id="661483"/>
    <lineage>
        <taxon>Bacteria</taxon>
        <taxon>Bacillati</taxon>
        <taxon>Actinomycetota</taxon>
        <taxon>Actinomycetes</taxon>
        <taxon>Propionibacteriales</taxon>
        <taxon>Nocardioidaceae</taxon>
        <taxon>Nocardioides</taxon>
    </lineage>
</organism>
<feature type="transmembrane region" description="Helical" evidence="2">
    <location>
        <begin position="160"/>
        <end position="178"/>
    </location>
</feature>
<protein>
    <recommendedName>
        <fullName evidence="5">DUF4386 family protein</fullName>
    </recommendedName>
</protein>
<reference evidence="3 4" key="1">
    <citation type="submission" date="2018-11" db="EMBL/GenBank/DDBJ databases">
        <authorList>
            <person name="Li F."/>
        </authorList>
    </citation>
    <scope>NUCLEOTIDE SEQUENCE [LARGE SCALE GENOMIC DNA]</scope>
    <source>
        <strain evidence="3 4">Gsoil 097</strain>
    </source>
</reference>
<feature type="transmembrane region" description="Helical" evidence="2">
    <location>
        <begin position="185"/>
        <end position="202"/>
    </location>
</feature>
<sequence>MSTATSTLPRRAGSKADSAGPGRGWAYAGVAAGLSGILAIGASLSVSAVYEEENLGNAEKIVASLKDATGNLIAFHTFTMLACVTLLVFAAGIRRRLGEQTRAGSILPDVAAAGLLLASVAGLMGSALDTEFIFGVNAPKGELVPEVGALYGHWVGTVPWLWVGAGVAGVAIAVAVFKQAAAPRWIGWVGAILGGLTLVAGISPLQYMAGFTGPILVFVIALGFAFGDRDELS</sequence>
<name>A0A3N0CIS8_9ACTN</name>
<evidence type="ECO:0000313" key="4">
    <source>
        <dbReference type="Proteomes" id="UP000267128"/>
    </source>
</evidence>
<keyword evidence="2" id="KW-0472">Membrane</keyword>
<feature type="transmembrane region" description="Helical" evidence="2">
    <location>
        <begin position="25"/>
        <end position="50"/>
    </location>
</feature>
<evidence type="ECO:0000313" key="3">
    <source>
        <dbReference type="EMBL" id="RNL63239.1"/>
    </source>
</evidence>
<proteinExistence type="predicted"/>
<accession>A0A3N0CIS8</accession>
<keyword evidence="4" id="KW-1185">Reference proteome</keyword>
<comment type="caution">
    <text evidence="3">The sequence shown here is derived from an EMBL/GenBank/DDBJ whole genome shotgun (WGS) entry which is preliminary data.</text>
</comment>
<keyword evidence="2" id="KW-0812">Transmembrane</keyword>